<dbReference type="InterPro" id="IPR050808">
    <property type="entry name" value="Phage_Integrase"/>
</dbReference>
<comment type="caution">
    <text evidence="8">The sequence shown here is derived from an EMBL/GenBank/DDBJ whole genome shotgun (WGS) entry which is preliminary data.</text>
</comment>
<keyword evidence="9" id="KW-1185">Reference proteome</keyword>
<dbReference type="InterPro" id="IPR002104">
    <property type="entry name" value="Integrase_catalytic"/>
</dbReference>
<dbReference type="Proteomes" id="UP001235720">
    <property type="component" value="Unassembled WGS sequence"/>
</dbReference>
<dbReference type="InterPro" id="IPR011010">
    <property type="entry name" value="DNA_brk_join_enz"/>
</dbReference>
<dbReference type="EMBL" id="JAUCMM010000004">
    <property type="protein sequence ID" value="MDM7888314.1"/>
    <property type="molecule type" value="Genomic_DNA"/>
</dbReference>
<gene>
    <name evidence="8" type="ORF">QUG98_07585</name>
</gene>
<dbReference type="Gene3D" id="1.10.150.130">
    <property type="match status" value="1"/>
</dbReference>
<evidence type="ECO:0000256" key="1">
    <source>
        <dbReference type="ARBA" id="ARBA00008857"/>
    </source>
</evidence>
<evidence type="ECO:0000256" key="5">
    <source>
        <dbReference type="PROSITE-ProRule" id="PRU01248"/>
    </source>
</evidence>
<dbReference type="InterPro" id="IPR044068">
    <property type="entry name" value="CB"/>
</dbReference>
<dbReference type="Pfam" id="PF22022">
    <property type="entry name" value="Phage_int_M"/>
    <property type="match status" value="1"/>
</dbReference>
<dbReference type="InterPro" id="IPR053876">
    <property type="entry name" value="Phage_int_M"/>
</dbReference>
<dbReference type="Pfam" id="PF00589">
    <property type="entry name" value="Phage_integrase"/>
    <property type="match status" value="1"/>
</dbReference>
<dbReference type="InterPro" id="IPR010998">
    <property type="entry name" value="Integrase_recombinase_N"/>
</dbReference>
<evidence type="ECO:0000313" key="8">
    <source>
        <dbReference type="EMBL" id="MDM7888314.1"/>
    </source>
</evidence>
<comment type="similarity">
    <text evidence="1">Belongs to the 'phage' integrase family.</text>
</comment>
<evidence type="ECO:0000256" key="3">
    <source>
        <dbReference type="ARBA" id="ARBA00023125"/>
    </source>
</evidence>
<organism evidence="8 9">
    <name type="scientific">Curtobacterium subtropicum</name>
    <dbReference type="NCBI Taxonomy" id="3055138"/>
    <lineage>
        <taxon>Bacteria</taxon>
        <taxon>Bacillati</taxon>
        <taxon>Actinomycetota</taxon>
        <taxon>Actinomycetes</taxon>
        <taxon>Micrococcales</taxon>
        <taxon>Microbacteriaceae</taxon>
        <taxon>Curtobacterium</taxon>
    </lineage>
</organism>
<dbReference type="Gene3D" id="1.10.443.10">
    <property type="entry name" value="Intergrase catalytic core"/>
    <property type="match status" value="1"/>
</dbReference>
<keyword evidence="2" id="KW-0229">DNA integration</keyword>
<evidence type="ECO:0000256" key="2">
    <source>
        <dbReference type="ARBA" id="ARBA00022908"/>
    </source>
</evidence>
<dbReference type="PANTHER" id="PTHR30629">
    <property type="entry name" value="PROPHAGE INTEGRASE"/>
    <property type="match status" value="1"/>
</dbReference>
<name>A0ABT7THG7_9MICO</name>
<dbReference type="SUPFAM" id="SSF56349">
    <property type="entry name" value="DNA breaking-rejoining enzymes"/>
    <property type="match status" value="1"/>
</dbReference>
<keyword evidence="4" id="KW-0233">DNA recombination</keyword>
<protein>
    <submittedName>
        <fullName evidence="8">Tyrosine-type recombinase/integrase</fullName>
    </submittedName>
</protein>
<evidence type="ECO:0000313" key="9">
    <source>
        <dbReference type="Proteomes" id="UP001235720"/>
    </source>
</evidence>
<feature type="domain" description="Core-binding (CB)" evidence="7">
    <location>
        <begin position="57"/>
        <end position="138"/>
    </location>
</feature>
<dbReference type="PROSITE" id="PS51900">
    <property type="entry name" value="CB"/>
    <property type="match status" value="1"/>
</dbReference>
<sequence length="361" mass="41152">MSVKKADNGRWRARVYHRGKQVSMATFDRKKDADAWELGQKTTLASGTWSDPRNAEMTLAELIKEFLTERRGLVSQQTYDTDETNLRLHVSDQMKRLPIGSIDGRQLRRYVANLVRTKRHSTAKRIRESLGGVFAYAVREAYISHNPVLDAPLGRGDGTETNTVRPFTESEFRSMLVAQRALNPNYADVVEFLRETGLRWGEMKALRVRNIVTNPFPAVMVERSKSDGYPEKQTKGRRSRKVPLMGNAEEIAMRHADGKSPDAFLFRSTGGSELSGPNFTRDLRWKTTAGNHRVHDLRHTAATAWMSDGINVKTISVWLGHSTTQQTVNRYSHWMNDDGDMAAIARMMRARRERSEERDLS</sequence>
<dbReference type="InterPro" id="IPR013762">
    <property type="entry name" value="Integrase-like_cat_sf"/>
</dbReference>
<dbReference type="PANTHER" id="PTHR30629:SF2">
    <property type="entry name" value="PROPHAGE INTEGRASE INTS-RELATED"/>
    <property type="match status" value="1"/>
</dbReference>
<dbReference type="RefSeq" id="WP_186317531.1">
    <property type="nucleotide sequence ID" value="NZ_JAUCMM010000004.1"/>
</dbReference>
<feature type="domain" description="Tyr recombinase" evidence="6">
    <location>
        <begin position="162"/>
        <end position="346"/>
    </location>
</feature>
<keyword evidence="3 5" id="KW-0238">DNA-binding</keyword>
<proteinExistence type="inferred from homology"/>
<evidence type="ECO:0000259" key="7">
    <source>
        <dbReference type="PROSITE" id="PS51900"/>
    </source>
</evidence>
<accession>A0ABT7THG7</accession>
<reference evidence="8 9" key="1">
    <citation type="submission" date="2023-06" db="EMBL/GenBank/DDBJ databases">
        <authorList>
            <person name="Feng G."/>
            <person name="Li J."/>
            <person name="Zhu H."/>
        </authorList>
    </citation>
    <scope>NUCLEOTIDE SEQUENCE [LARGE SCALE GENOMIC DNA]</scope>
    <source>
        <strain evidence="8 9">RHCJP20</strain>
    </source>
</reference>
<evidence type="ECO:0000259" key="6">
    <source>
        <dbReference type="PROSITE" id="PS51898"/>
    </source>
</evidence>
<dbReference type="PROSITE" id="PS51898">
    <property type="entry name" value="TYR_RECOMBINASE"/>
    <property type="match status" value="1"/>
</dbReference>
<evidence type="ECO:0000256" key="4">
    <source>
        <dbReference type="ARBA" id="ARBA00023172"/>
    </source>
</evidence>